<evidence type="ECO:0000256" key="1">
    <source>
        <dbReference type="SAM" id="MobiDB-lite"/>
    </source>
</evidence>
<reference evidence="2" key="1">
    <citation type="submission" date="2010-02" db="EMBL/GenBank/DDBJ databases">
        <title>Sequencing and annotation of the Blastocystis hominis genome.</title>
        <authorList>
            <person name="Wincker P."/>
        </authorList>
    </citation>
    <scope>NUCLEOTIDE SEQUENCE</scope>
    <source>
        <strain evidence="2">Singapore isolate B</strain>
    </source>
</reference>
<proteinExistence type="predicted"/>
<dbReference type="OrthoDB" id="203521at2759"/>
<protein>
    <recommendedName>
        <fullName evidence="4">PWI domain-containing protein</fullName>
    </recommendedName>
</protein>
<dbReference type="PANTHER" id="PTHR31684:SF2">
    <property type="entry name" value="COILED-COIL DOMAIN-CONTAINING PROTEIN 43"/>
    <property type="match status" value="1"/>
</dbReference>
<dbReference type="EMBL" id="FN668688">
    <property type="protein sequence ID" value="CBK24445.2"/>
    <property type="molecule type" value="Genomic_DNA"/>
</dbReference>
<name>D8M8Q6_BLAHO</name>
<dbReference type="Proteomes" id="UP000008312">
    <property type="component" value="Unassembled WGS sequence"/>
</dbReference>
<evidence type="ECO:0008006" key="4">
    <source>
        <dbReference type="Google" id="ProtNLM"/>
    </source>
</evidence>
<dbReference type="PANTHER" id="PTHR31684">
    <property type="entry name" value="COILED-COIL DOMAIN-CONTAINING PROTEIN 43"/>
    <property type="match status" value="1"/>
</dbReference>
<sequence>MKAEIISRWIMDKLVPFGIDDDMVGEYLGTVLEDDSYDLDYKLDFVQSYIQDLSEQNIKPFLDDLREFLSEESDSKAVSETVIEKTHTPTLRERINKEREEAKSHETERKAIDIKQMKQREQLLNTYGFDVVETDQDGNLIYREKKVIPEESEPLEGINQNALRVKMAEKMKREEMKAAHDSEVKRNKELEAKRKADKEKRKTQKQERRGRGETRW</sequence>
<dbReference type="RefSeq" id="XP_012898493.1">
    <property type="nucleotide sequence ID" value="XM_013043039.1"/>
</dbReference>
<dbReference type="InterPro" id="IPR037666">
    <property type="entry name" value="CCDC43"/>
</dbReference>
<gene>
    <name evidence="2" type="ORF">GSBLH_T00006775001</name>
</gene>
<evidence type="ECO:0000313" key="2">
    <source>
        <dbReference type="EMBL" id="CBK24445.2"/>
    </source>
</evidence>
<dbReference type="GeneID" id="24922899"/>
<dbReference type="OMA" id="EREAQCT"/>
<accession>D8M8Q6</accession>
<feature type="region of interest" description="Disordered" evidence="1">
    <location>
        <begin position="169"/>
        <end position="216"/>
    </location>
</feature>
<evidence type="ECO:0000313" key="3">
    <source>
        <dbReference type="Proteomes" id="UP000008312"/>
    </source>
</evidence>
<dbReference type="AlphaFoldDB" id="D8M8Q6"/>
<organism evidence="2">
    <name type="scientific">Blastocystis hominis</name>
    <dbReference type="NCBI Taxonomy" id="12968"/>
    <lineage>
        <taxon>Eukaryota</taxon>
        <taxon>Sar</taxon>
        <taxon>Stramenopiles</taxon>
        <taxon>Bigyra</taxon>
        <taxon>Opalozoa</taxon>
        <taxon>Opalinata</taxon>
        <taxon>Blastocystidae</taxon>
        <taxon>Blastocystis</taxon>
    </lineage>
</organism>
<dbReference type="InParanoid" id="D8M8Q6"/>
<keyword evidence="3" id="KW-1185">Reference proteome</keyword>